<evidence type="ECO:0000256" key="1">
    <source>
        <dbReference type="SAM" id="MobiDB-lite"/>
    </source>
</evidence>
<dbReference type="Proteomes" id="UP000321907">
    <property type="component" value="Unassembled WGS sequence"/>
</dbReference>
<dbReference type="OrthoDB" id="1164547at2"/>
<dbReference type="EMBL" id="VOXD01000034">
    <property type="protein sequence ID" value="TXF87619.1"/>
    <property type="molecule type" value="Genomic_DNA"/>
</dbReference>
<dbReference type="AlphaFoldDB" id="A0A5C7FNN1"/>
<evidence type="ECO:0000313" key="3">
    <source>
        <dbReference type="Proteomes" id="UP000321907"/>
    </source>
</evidence>
<sequence length="263" mass="30110">MPNPYDDLFDNPLPDKKPESSGETPADPTPEPMFSFDGDFDPDGPDALDEILALNLDFNNRAEEFSRNLSKLRVVDHEVKGKVTRLFLVSNDPHRRGSLAGEKQYHQLQTEKFFAIIEPMRELAELHMTIVKQFNRDIDEHYFSVEKTKGRIESEKTLAMDNINLQRKILAEAADALKILRGGLIDTERRLKEYVNAGGKNNISSSEFELLVRKREQLTTGLDHQFDYRIFDTNLLDKTALSLGIYMKETSAQYLARLGKAFQ</sequence>
<protein>
    <submittedName>
        <fullName evidence="2">Uncharacterized protein</fullName>
    </submittedName>
</protein>
<evidence type="ECO:0000313" key="2">
    <source>
        <dbReference type="EMBL" id="TXF87619.1"/>
    </source>
</evidence>
<organism evidence="2 3">
    <name type="scientific">Neolewinella aurantiaca</name>
    <dbReference type="NCBI Taxonomy" id="2602767"/>
    <lineage>
        <taxon>Bacteria</taxon>
        <taxon>Pseudomonadati</taxon>
        <taxon>Bacteroidota</taxon>
        <taxon>Saprospiria</taxon>
        <taxon>Saprospirales</taxon>
        <taxon>Lewinellaceae</taxon>
        <taxon>Neolewinella</taxon>
    </lineage>
</organism>
<reference evidence="2 3" key="1">
    <citation type="submission" date="2019-08" db="EMBL/GenBank/DDBJ databases">
        <title>Lewinella sp. strain SSH13 Genome sequencing and assembly.</title>
        <authorList>
            <person name="Kim I."/>
        </authorList>
    </citation>
    <scope>NUCLEOTIDE SEQUENCE [LARGE SCALE GENOMIC DNA]</scope>
    <source>
        <strain evidence="2 3">SSH13</strain>
    </source>
</reference>
<gene>
    <name evidence="2" type="ORF">FUA23_18130</name>
</gene>
<dbReference type="RefSeq" id="WP_147932184.1">
    <property type="nucleotide sequence ID" value="NZ_VOXD01000034.1"/>
</dbReference>
<name>A0A5C7FNN1_9BACT</name>
<accession>A0A5C7FNN1</accession>
<comment type="caution">
    <text evidence="2">The sequence shown here is derived from an EMBL/GenBank/DDBJ whole genome shotgun (WGS) entry which is preliminary data.</text>
</comment>
<keyword evidence="3" id="KW-1185">Reference proteome</keyword>
<feature type="region of interest" description="Disordered" evidence="1">
    <location>
        <begin position="1"/>
        <end position="40"/>
    </location>
</feature>
<proteinExistence type="predicted"/>